<feature type="signal peptide" evidence="3">
    <location>
        <begin position="1"/>
        <end position="24"/>
    </location>
</feature>
<organism>
    <name type="scientific">Branchiostoma floridae</name>
    <name type="common">Florida lancelet</name>
    <name type="synonym">Amphioxus</name>
    <dbReference type="NCBI Taxonomy" id="7739"/>
    <lineage>
        <taxon>Eukaryota</taxon>
        <taxon>Metazoa</taxon>
        <taxon>Chordata</taxon>
        <taxon>Cephalochordata</taxon>
        <taxon>Leptocardii</taxon>
        <taxon>Amphioxiformes</taxon>
        <taxon>Branchiostomatidae</taxon>
        <taxon>Branchiostoma</taxon>
    </lineage>
</organism>
<feature type="compositionally biased region" description="Polar residues" evidence="1">
    <location>
        <begin position="93"/>
        <end position="105"/>
    </location>
</feature>
<accession>C3YSI7</accession>
<gene>
    <name evidence="4" type="ORF">BRAFLDRAFT_67739</name>
</gene>
<sequence>MALRLDCVLAGVLTFWMLQTAVIGETGTRPGTVGHLLQKIREMAETRACNGTAAPATRSIGTGRNLTCTGKDTPLSSSTNLQVDSEKTHNRGKATTMNPFKSNDNSLDDLHKPSPISRKAALFLLIMSATAPIVGLGFILSPCFDSKPPHHNGTRPRRLSSADDPDSTSAHIHIELAMAGHGDNNKEDRKVETQQSVEKVSCSSEDTCLTPIADNGATMGDTNVTL</sequence>
<feature type="region of interest" description="Disordered" evidence="1">
    <location>
        <begin position="68"/>
        <end position="108"/>
    </location>
</feature>
<protein>
    <submittedName>
        <fullName evidence="4">Uncharacterized protein</fullName>
    </submittedName>
</protein>
<keyword evidence="2" id="KW-0472">Membrane</keyword>
<reference evidence="4" key="1">
    <citation type="journal article" date="2008" name="Nature">
        <title>The amphioxus genome and the evolution of the chordate karyotype.</title>
        <authorList>
            <consortium name="US DOE Joint Genome Institute (JGI-PGF)"/>
            <person name="Putnam N.H."/>
            <person name="Butts T."/>
            <person name="Ferrier D.E.K."/>
            <person name="Furlong R.F."/>
            <person name="Hellsten U."/>
            <person name="Kawashima T."/>
            <person name="Robinson-Rechavi M."/>
            <person name="Shoguchi E."/>
            <person name="Terry A."/>
            <person name="Yu J.-K."/>
            <person name="Benito-Gutierrez E.L."/>
            <person name="Dubchak I."/>
            <person name="Garcia-Fernandez J."/>
            <person name="Gibson-Brown J.J."/>
            <person name="Grigoriev I.V."/>
            <person name="Horton A.C."/>
            <person name="de Jong P.J."/>
            <person name="Jurka J."/>
            <person name="Kapitonov V.V."/>
            <person name="Kohara Y."/>
            <person name="Kuroki Y."/>
            <person name="Lindquist E."/>
            <person name="Lucas S."/>
            <person name="Osoegawa K."/>
            <person name="Pennacchio L.A."/>
            <person name="Salamov A.A."/>
            <person name="Satou Y."/>
            <person name="Sauka-Spengler T."/>
            <person name="Schmutz J."/>
            <person name="Shin-I T."/>
            <person name="Toyoda A."/>
            <person name="Bronner-Fraser M."/>
            <person name="Fujiyama A."/>
            <person name="Holland L.Z."/>
            <person name="Holland P.W.H."/>
            <person name="Satoh N."/>
            <person name="Rokhsar D.S."/>
        </authorList>
    </citation>
    <scope>NUCLEOTIDE SEQUENCE [LARGE SCALE GENOMIC DNA]</scope>
    <source>
        <strain evidence="4">S238N-H82</strain>
        <tissue evidence="4">Testes</tissue>
    </source>
</reference>
<evidence type="ECO:0000256" key="1">
    <source>
        <dbReference type="SAM" id="MobiDB-lite"/>
    </source>
</evidence>
<dbReference type="InParanoid" id="C3YSI7"/>
<keyword evidence="2" id="KW-0812">Transmembrane</keyword>
<evidence type="ECO:0000256" key="3">
    <source>
        <dbReference type="SAM" id="SignalP"/>
    </source>
</evidence>
<dbReference type="EMBL" id="GG666549">
    <property type="protein sequence ID" value="EEN56688.1"/>
    <property type="molecule type" value="Genomic_DNA"/>
</dbReference>
<keyword evidence="3" id="KW-0732">Signal</keyword>
<proteinExistence type="predicted"/>
<keyword evidence="2" id="KW-1133">Transmembrane helix</keyword>
<evidence type="ECO:0000313" key="4">
    <source>
        <dbReference type="EMBL" id="EEN56688.1"/>
    </source>
</evidence>
<feature type="transmembrane region" description="Helical" evidence="2">
    <location>
        <begin position="120"/>
        <end position="140"/>
    </location>
</feature>
<feature type="chain" id="PRO_5002935589" evidence="3">
    <location>
        <begin position="25"/>
        <end position="226"/>
    </location>
</feature>
<evidence type="ECO:0000256" key="2">
    <source>
        <dbReference type="SAM" id="Phobius"/>
    </source>
</evidence>
<feature type="compositionally biased region" description="Polar residues" evidence="1">
    <location>
        <begin position="68"/>
        <end position="83"/>
    </location>
</feature>
<name>C3YSI7_BRAFL</name>
<dbReference type="AlphaFoldDB" id="C3YSI7"/>